<keyword evidence="2" id="KW-1185">Reference proteome</keyword>
<dbReference type="EMBL" id="UZAK01000985">
    <property type="protein sequence ID" value="VDO66558.1"/>
    <property type="molecule type" value="Genomic_DNA"/>
</dbReference>
<accession>A0A183JF00</accession>
<evidence type="ECO:0000313" key="3">
    <source>
        <dbReference type="WBParaSite" id="SCUD_0000126301-mRNA-1"/>
    </source>
</evidence>
<dbReference type="Proteomes" id="UP000279833">
    <property type="component" value="Unassembled WGS sequence"/>
</dbReference>
<evidence type="ECO:0000313" key="2">
    <source>
        <dbReference type="Proteomes" id="UP000279833"/>
    </source>
</evidence>
<sequence length="33" mass="3526">MTCFVKVDTNDGICFLPQNEGLAAVDSYSKATS</sequence>
<name>A0A183JF00_9TREM</name>
<dbReference type="AlphaFoldDB" id="A0A183JF00"/>
<proteinExistence type="predicted"/>
<reference evidence="1 2" key="2">
    <citation type="submission" date="2018-11" db="EMBL/GenBank/DDBJ databases">
        <authorList>
            <consortium name="Pathogen Informatics"/>
        </authorList>
    </citation>
    <scope>NUCLEOTIDE SEQUENCE [LARGE SCALE GENOMIC DNA]</scope>
    <source>
        <strain evidence="1">Dakar</strain>
        <strain evidence="2">Dakar, Senegal</strain>
    </source>
</reference>
<organism evidence="3">
    <name type="scientific">Schistosoma curassoni</name>
    <dbReference type="NCBI Taxonomy" id="6186"/>
    <lineage>
        <taxon>Eukaryota</taxon>
        <taxon>Metazoa</taxon>
        <taxon>Spiralia</taxon>
        <taxon>Lophotrochozoa</taxon>
        <taxon>Platyhelminthes</taxon>
        <taxon>Trematoda</taxon>
        <taxon>Digenea</taxon>
        <taxon>Strigeidida</taxon>
        <taxon>Schistosomatoidea</taxon>
        <taxon>Schistosomatidae</taxon>
        <taxon>Schistosoma</taxon>
    </lineage>
</organism>
<gene>
    <name evidence="1" type="ORF">SCUD_LOCUS1264</name>
</gene>
<evidence type="ECO:0000313" key="1">
    <source>
        <dbReference type="EMBL" id="VDO66558.1"/>
    </source>
</evidence>
<protein>
    <submittedName>
        <fullName evidence="3">Conserved domain protein</fullName>
    </submittedName>
</protein>
<dbReference type="WBParaSite" id="SCUD_0000126301-mRNA-1">
    <property type="protein sequence ID" value="SCUD_0000126301-mRNA-1"/>
    <property type="gene ID" value="SCUD_0000126301"/>
</dbReference>
<reference evidence="3" key="1">
    <citation type="submission" date="2016-06" db="UniProtKB">
        <authorList>
            <consortium name="WormBaseParasite"/>
        </authorList>
    </citation>
    <scope>IDENTIFICATION</scope>
</reference>